<accession>A0A2K1KER6</accession>
<organism evidence="1">
    <name type="scientific">Physcomitrium patens</name>
    <name type="common">Spreading-leaved earth moss</name>
    <name type="synonym">Physcomitrella patens</name>
    <dbReference type="NCBI Taxonomy" id="3218"/>
    <lineage>
        <taxon>Eukaryota</taxon>
        <taxon>Viridiplantae</taxon>
        <taxon>Streptophyta</taxon>
        <taxon>Embryophyta</taxon>
        <taxon>Bryophyta</taxon>
        <taxon>Bryophytina</taxon>
        <taxon>Bryopsida</taxon>
        <taxon>Funariidae</taxon>
        <taxon>Funariales</taxon>
        <taxon>Funariaceae</taxon>
        <taxon>Physcomitrium</taxon>
    </lineage>
</organism>
<dbReference type="Proteomes" id="UP000006727">
    <property type="component" value="Chromosome 6"/>
</dbReference>
<keyword evidence="3" id="KW-1185">Reference proteome</keyword>
<name>A0A2K1KER6_PHYPA</name>
<sequence length="60" mass="7149">MQIRASMNGLAINFLHNSKMNCRSYEPNRGRRWEVFSKFWIHYITRCRPTAGRVHLRPSG</sequence>
<evidence type="ECO:0000313" key="1">
    <source>
        <dbReference type="EMBL" id="PNR52270.1"/>
    </source>
</evidence>
<dbReference type="AlphaFoldDB" id="A0A2K1KER6"/>
<evidence type="ECO:0000313" key="3">
    <source>
        <dbReference type="Proteomes" id="UP000006727"/>
    </source>
</evidence>
<dbReference type="Gramene" id="Pp3c6_7703V3.1">
    <property type="protein sequence ID" value="Pp3c6_7703V3.1"/>
    <property type="gene ID" value="Pp3c6_7703"/>
</dbReference>
<dbReference type="InParanoid" id="A0A2K1KER6"/>
<dbReference type="EnsemblPlants" id="Pp3c6_7703V3.1">
    <property type="protein sequence ID" value="Pp3c6_7703V3.1"/>
    <property type="gene ID" value="Pp3c6_7703"/>
</dbReference>
<protein>
    <submittedName>
        <fullName evidence="1 2">Uncharacterized protein</fullName>
    </submittedName>
</protein>
<evidence type="ECO:0000313" key="2">
    <source>
        <dbReference type="EnsemblPlants" id="Pp3c6_7703V3.1"/>
    </source>
</evidence>
<gene>
    <name evidence="1" type="ORF">PHYPA_008644</name>
</gene>
<reference evidence="1 3" key="1">
    <citation type="journal article" date="2008" name="Science">
        <title>The Physcomitrella genome reveals evolutionary insights into the conquest of land by plants.</title>
        <authorList>
            <person name="Rensing S."/>
            <person name="Lang D."/>
            <person name="Zimmer A."/>
            <person name="Terry A."/>
            <person name="Salamov A."/>
            <person name="Shapiro H."/>
            <person name="Nishiyama T."/>
            <person name="Perroud P.-F."/>
            <person name="Lindquist E."/>
            <person name="Kamisugi Y."/>
            <person name="Tanahashi T."/>
            <person name="Sakakibara K."/>
            <person name="Fujita T."/>
            <person name="Oishi K."/>
            <person name="Shin-I T."/>
            <person name="Kuroki Y."/>
            <person name="Toyoda A."/>
            <person name="Suzuki Y."/>
            <person name="Hashimoto A."/>
            <person name="Yamaguchi K."/>
            <person name="Sugano A."/>
            <person name="Kohara Y."/>
            <person name="Fujiyama A."/>
            <person name="Anterola A."/>
            <person name="Aoki S."/>
            <person name="Ashton N."/>
            <person name="Barbazuk W.B."/>
            <person name="Barker E."/>
            <person name="Bennetzen J."/>
            <person name="Bezanilla M."/>
            <person name="Blankenship R."/>
            <person name="Cho S.H."/>
            <person name="Dutcher S."/>
            <person name="Estelle M."/>
            <person name="Fawcett J.A."/>
            <person name="Gundlach H."/>
            <person name="Hanada K."/>
            <person name="Heyl A."/>
            <person name="Hicks K.A."/>
            <person name="Hugh J."/>
            <person name="Lohr M."/>
            <person name="Mayer K."/>
            <person name="Melkozernov A."/>
            <person name="Murata T."/>
            <person name="Nelson D."/>
            <person name="Pils B."/>
            <person name="Prigge M."/>
            <person name="Reiss B."/>
            <person name="Renner T."/>
            <person name="Rombauts S."/>
            <person name="Rushton P."/>
            <person name="Sanderfoot A."/>
            <person name="Schween G."/>
            <person name="Shiu S.-H."/>
            <person name="Stueber K."/>
            <person name="Theodoulou F.L."/>
            <person name="Tu H."/>
            <person name="Van de Peer Y."/>
            <person name="Verrier P.J."/>
            <person name="Waters E."/>
            <person name="Wood A."/>
            <person name="Yang L."/>
            <person name="Cove D."/>
            <person name="Cuming A."/>
            <person name="Hasebe M."/>
            <person name="Lucas S."/>
            <person name="Mishler D.B."/>
            <person name="Reski R."/>
            <person name="Grigoriev I."/>
            <person name="Quatrano R.S."/>
            <person name="Boore J.L."/>
        </authorList>
    </citation>
    <scope>NUCLEOTIDE SEQUENCE [LARGE SCALE GENOMIC DNA]</scope>
    <source>
        <strain evidence="2 3">cv. Gransden 2004</strain>
    </source>
</reference>
<proteinExistence type="predicted"/>
<reference evidence="1 3" key="2">
    <citation type="journal article" date="2018" name="Plant J.">
        <title>The Physcomitrella patens chromosome-scale assembly reveals moss genome structure and evolution.</title>
        <authorList>
            <person name="Lang D."/>
            <person name="Ullrich K.K."/>
            <person name="Murat F."/>
            <person name="Fuchs J."/>
            <person name="Jenkins J."/>
            <person name="Haas F.B."/>
            <person name="Piednoel M."/>
            <person name="Gundlach H."/>
            <person name="Van Bel M."/>
            <person name="Meyberg R."/>
            <person name="Vives C."/>
            <person name="Morata J."/>
            <person name="Symeonidi A."/>
            <person name="Hiss M."/>
            <person name="Muchero W."/>
            <person name="Kamisugi Y."/>
            <person name="Saleh O."/>
            <person name="Blanc G."/>
            <person name="Decker E.L."/>
            <person name="van Gessel N."/>
            <person name="Grimwood J."/>
            <person name="Hayes R.D."/>
            <person name="Graham S.W."/>
            <person name="Gunter L.E."/>
            <person name="McDaniel S.F."/>
            <person name="Hoernstein S.N.W."/>
            <person name="Larsson A."/>
            <person name="Li F.W."/>
            <person name="Perroud P.F."/>
            <person name="Phillips J."/>
            <person name="Ranjan P."/>
            <person name="Rokshar D.S."/>
            <person name="Rothfels C.J."/>
            <person name="Schneider L."/>
            <person name="Shu S."/>
            <person name="Stevenson D.W."/>
            <person name="Thummler F."/>
            <person name="Tillich M."/>
            <person name="Villarreal Aguilar J.C."/>
            <person name="Widiez T."/>
            <person name="Wong G.K."/>
            <person name="Wymore A."/>
            <person name="Zhang Y."/>
            <person name="Zimmer A.D."/>
            <person name="Quatrano R.S."/>
            <person name="Mayer K.F.X."/>
            <person name="Goodstein D."/>
            <person name="Casacuberta J.M."/>
            <person name="Vandepoele K."/>
            <person name="Reski R."/>
            <person name="Cuming A.C."/>
            <person name="Tuskan G.A."/>
            <person name="Maumus F."/>
            <person name="Salse J."/>
            <person name="Schmutz J."/>
            <person name="Rensing S.A."/>
        </authorList>
    </citation>
    <scope>NUCLEOTIDE SEQUENCE [LARGE SCALE GENOMIC DNA]</scope>
    <source>
        <strain evidence="2 3">cv. Gransden 2004</strain>
    </source>
</reference>
<reference evidence="2" key="3">
    <citation type="submission" date="2020-12" db="UniProtKB">
        <authorList>
            <consortium name="EnsemblPlants"/>
        </authorList>
    </citation>
    <scope>IDENTIFICATION</scope>
</reference>
<dbReference type="EMBL" id="ABEU02000006">
    <property type="protein sequence ID" value="PNR52270.1"/>
    <property type="molecule type" value="Genomic_DNA"/>
</dbReference>